<feature type="transmembrane region" description="Helical" evidence="14">
    <location>
        <begin position="210"/>
        <end position="231"/>
    </location>
</feature>
<evidence type="ECO:0000259" key="15">
    <source>
        <dbReference type="PROSITE" id="PS50850"/>
    </source>
</evidence>
<dbReference type="FunFam" id="1.20.1250.20:FF:000122">
    <property type="entry name" value="D-xylose transporter XylE"/>
    <property type="match status" value="1"/>
</dbReference>
<dbReference type="InterPro" id="IPR005828">
    <property type="entry name" value="MFS_sugar_transport-like"/>
</dbReference>
<evidence type="ECO:0000256" key="10">
    <source>
        <dbReference type="ARBA" id="ARBA00070440"/>
    </source>
</evidence>
<dbReference type="AlphaFoldDB" id="D4DYT0"/>
<feature type="transmembrane region" description="Helical" evidence="14">
    <location>
        <begin position="185"/>
        <end position="204"/>
    </location>
</feature>
<dbReference type="PROSITE" id="PS00217">
    <property type="entry name" value="SUGAR_TRANSPORT_2"/>
    <property type="match status" value="1"/>
</dbReference>
<evidence type="ECO:0000256" key="9">
    <source>
        <dbReference type="ARBA" id="ARBA00050593"/>
    </source>
</evidence>
<dbReference type="InterPro" id="IPR050814">
    <property type="entry name" value="Myo-inositol_Transporter"/>
</dbReference>
<dbReference type="PROSITE" id="PS50850">
    <property type="entry name" value="MFS"/>
    <property type="match status" value="1"/>
</dbReference>
<proteinExistence type="inferred from homology"/>
<keyword evidence="17" id="KW-1185">Reference proteome</keyword>
<evidence type="ECO:0000313" key="16">
    <source>
        <dbReference type="EMBL" id="EFE97252.1"/>
    </source>
</evidence>
<keyword evidence="5" id="KW-0762">Sugar transport</keyword>
<dbReference type="NCBIfam" id="TIGR00879">
    <property type="entry name" value="SP"/>
    <property type="match status" value="1"/>
</dbReference>
<feature type="transmembrane region" description="Helical" evidence="14">
    <location>
        <begin position="115"/>
        <end position="137"/>
    </location>
</feature>
<keyword evidence="13" id="KW-0175">Coiled coil</keyword>
<feature type="transmembrane region" description="Helical" evidence="14">
    <location>
        <begin position="398"/>
        <end position="419"/>
    </location>
</feature>
<reference evidence="16 17" key="1">
    <citation type="submission" date="2010-01" db="EMBL/GenBank/DDBJ databases">
        <authorList>
            <person name="Muzny D."/>
            <person name="Qin X."/>
            <person name="Deng J."/>
            <person name="Jiang H."/>
            <person name="Liu Y."/>
            <person name="Qu J."/>
            <person name="Song X.-Z."/>
            <person name="Zhang L."/>
            <person name="Thornton R."/>
            <person name="Coyle M."/>
            <person name="Francisco L."/>
            <person name="Jackson L."/>
            <person name="Javaid M."/>
            <person name="Korchina V."/>
            <person name="Kovar C."/>
            <person name="Mata R."/>
            <person name="Mathew T."/>
            <person name="Ngo R."/>
            <person name="Nguyen L."/>
            <person name="Nguyen N."/>
            <person name="Okwuonu G."/>
            <person name="Ongeri F."/>
            <person name="Pham C."/>
            <person name="Simmons D."/>
            <person name="Wilczek-Boney K."/>
            <person name="Hale W."/>
            <person name="Jakkamsetti A."/>
            <person name="Pham P."/>
            <person name="Ruth R."/>
            <person name="San Lucas F."/>
            <person name="Warren J."/>
            <person name="Zhang J."/>
            <person name="Zhao Z."/>
            <person name="Zhou C."/>
            <person name="Zhu D."/>
            <person name="Lee S."/>
            <person name="Bess C."/>
            <person name="Blankenburg K."/>
            <person name="Forbes L."/>
            <person name="Fu Q."/>
            <person name="Gubbala S."/>
            <person name="Hirani K."/>
            <person name="Jayaseelan J.C."/>
            <person name="Lara F."/>
            <person name="Munidasa M."/>
            <person name="Palculict T."/>
            <person name="Patil S."/>
            <person name="Pu L.-L."/>
            <person name="Saada N."/>
            <person name="Tang L."/>
            <person name="Weissenberger G."/>
            <person name="Zhu Y."/>
            <person name="Hemphill L."/>
            <person name="Shang Y."/>
            <person name="Youmans B."/>
            <person name="Ayvaz T."/>
            <person name="Ross M."/>
            <person name="Santibanez J."/>
            <person name="Aqrawi P."/>
            <person name="Gross S."/>
            <person name="Joshi V."/>
            <person name="Fowler G."/>
            <person name="Nazareth L."/>
            <person name="Reid J."/>
            <person name="Worley K."/>
            <person name="Petrosino J."/>
            <person name="Highlander S."/>
            <person name="Gibbs R."/>
        </authorList>
    </citation>
    <scope>NUCLEOTIDE SEQUENCE [LARGE SCALE GENOMIC DNA]</scope>
    <source>
        <strain evidence="16 17">DSM 4582</strain>
    </source>
</reference>
<dbReference type="GO" id="GO:0022857">
    <property type="term" value="F:transmembrane transporter activity"/>
    <property type="evidence" value="ECO:0007669"/>
    <property type="project" value="InterPro"/>
</dbReference>
<feature type="transmembrane region" description="Helical" evidence="14">
    <location>
        <begin position="530"/>
        <end position="548"/>
    </location>
</feature>
<keyword evidence="6 14" id="KW-0812">Transmembrane</keyword>
<feature type="coiled-coil region" evidence="13">
    <location>
        <begin position="330"/>
        <end position="357"/>
    </location>
</feature>
<dbReference type="InterPro" id="IPR036259">
    <property type="entry name" value="MFS_trans_sf"/>
</dbReference>
<name>D4DYT0_SEROD</name>
<accession>D4DYT0</accession>
<evidence type="ECO:0000256" key="2">
    <source>
        <dbReference type="ARBA" id="ARBA00010992"/>
    </source>
</evidence>
<feature type="domain" description="Major facilitator superfamily (MFS) profile" evidence="15">
    <location>
        <begin position="119"/>
        <end position="551"/>
    </location>
</feature>
<dbReference type="EMBL" id="ADBY01000021">
    <property type="protein sequence ID" value="EFE97252.1"/>
    <property type="molecule type" value="Genomic_DNA"/>
</dbReference>
<dbReference type="CDD" id="cd17359">
    <property type="entry name" value="MFS_XylE_like"/>
    <property type="match status" value="1"/>
</dbReference>
<evidence type="ECO:0000256" key="12">
    <source>
        <dbReference type="RuleBase" id="RU003346"/>
    </source>
</evidence>
<sequence>MPLKTTGCNDDQSLLFSINPPNPATTLHPASQENPVISAVSVDFFELDLKINISLFHSYEINVLLRDRIPRIDTALLTGTAHLAAPSLHSVSRGQKNGLKSERYMSHQRKHNTGYVLRICGIAALGGILFGYDTAVISGAIEALKSYFDLSPAQTGWAVSNVVLGCVLGAFAAGPLAGRYGRKKALILAAVLFTISAVGAALAASFTEFIIYRMIGGLAVGIAATVSPMYMSEVSPKDMRGRALSMQQFAIVFGQILIFYVNFKIASYASEAWLVEMGWRWMLGSEVIPCLLFCLLVFIIPESPRWNVMVGREDQALAMLTRVSNESHARSVLQEIKDSLQEDLKSAKQKLDYHDKRVRFILFVGCMIAMLQQVTGVNVMMYYAPVVLKTVTSSAQEALFQTIWIGVLQLVGSVIGAMLMDRIGRLPLMRYGTLGTIAGLLITSYALYSETTGYLALFGMLFFMLFYALSWGVGCWVLISEIFPNRMRSQGMSIAVGSMWVANFAVSQTFPMINDNPYLFSTFHGAFPMWVFAACCVFSYWFICRFIPETKGVSLEKMEGVVMAKRYRQPIVDGKPLPLSNEKP</sequence>
<comment type="similarity">
    <text evidence="2 12">Belongs to the major facilitator superfamily. Sugar transporter (TC 2.A.1.1) family.</text>
</comment>
<keyword evidence="8 14" id="KW-0472">Membrane</keyword>
<dbReference type="STRING" id="667129.HMPREF0758_1080"/>
<evidence type="ECO:0000256" key="1">
    <source>
        <dbReference type="ARBA" id="ARBA00004651"/>
    </source>
</evidence>
<feature type="transmembrane region" description="Helical" evidence="14">
    <location>
        <begin position="281"/>
        <end position="300"/>
    </location>
</feature>
<dbReference type="Gene3D" id="1.20.1250.20">
    <property type="entry name" value="MFS general substrate transporter like domains"/>
    <property type="match status" value="2"/>
</dbReference>
<dbReference type="SUPFAM" id="SSF103473">
    <property type="entry name" value="MFS general substrate transporter"/>
    <property type="match status" value="1"/>
</dbReference>
<keyword evidence="3 12" id="KW-0813">Transport</keyword>
<gene>
    <name evidence="16" type="ORF">HMPREF0758_1080</name>
</gene>
<keyword evidence="4" id="KW-1003">Cell membrane</keyword>
<feature type="transmembrane region" description="Helical" evidence="14">
    <location>
        <begin position="243"/>
        <end position="261"/>
    </location>
</feature>
<feature type="transmembrane region" description="Helical" evidence="14">
    <location>
        <begin position="157"/>
        <end position="178"/>
    </location>
</feature>
<evidence type="ECO:0000256" key="3">
    <source>
        <dbReference type="ARBA" id="ARBA00022448"/>
    </source>
</evidence>
<comment type="caution">
    <text evidence="16">The sequence shown here is derived from an EMBL/GenBank/DDBJ whole genome shotgun (WGS) entry which is preliminary data.</text>
</comment>
<organism evidence="16 17">
    <name type="scientific">Serratia odorifera DSM 4582</name>
    <dbReference type="NCBI Taxonomy" id="667129"/>
    <lineage>
        <taxon>Bacteria</taxon>
        <taxon>Pseudomonadati</taxon>
        <taxon>Pseudomonadota</taxon>
        <taxon>Gammaproteobacteria</taxon>
        <taxon>Enterobacterales</taxon>
        <taxon>Yersiniaceae</taxon>
        <taxon>Serratia</taxon>
    </lineage>
</organism>
<evidence type="ECO:0000256" key="14">
    <source>
        <dbReference type="SAM" id="Phobius"/>
    </source>
</evidence>
<evidence type="ECO:0000256" key="7">
    <source>
        <dbReference type="ARBA" id="ARBA00022989"/>
    </source>
</evidence>
<dbReference type="PANTHER" id="PTHR48020">
    <property type="entry name" value="PROTON MYO-INOSITOL COTRANSPORTER"/>
    <property type="match status" value="1"/>
</dbReference>
<dbReference type="Proteomes" id="UP000005723">
    <property type="component" value="Unassembled WGS sequence"/>
</dbReference>
<evidence type="ECO:0000256" key="11">
    <source>
        <dbReference type="ARBA" id="ARBA00076792"/>
    </source>
</evidence>
<keyword evidence="7 14" id="KW-1133">Transmembrane helix</keyword>
<dbReference type="InterPro" id="IPR003663">
    <property type="entry name" value="Sugar/inositol_transpt"/>
</dbReference>
<feature type="transmembrane region" description="Helical" evidence="14">
    <location>
        <begin position="454"/>
        <end position="479"/>
    </location>
</feature>
<evidence type="ECO:0000256" key="8">
    <source>
        <dbReference type="ARBA" id="ARBA00023136"/>
    </source>
</evidence>
<dbReference type="HOGENOM" id="CLU_001265_30_5_6"/>
<dbReference type="Pfam" id="PF00083">
    <property type="entry name" value="Sugar_tr"/>
    <property type="match status" value="1"/>
</dbReference>
<dbReference type="InterPro" id="IPR047984">
    <property type="entry name" value="XylE-like"/>
</dbReference>
<feature type="transmembrane region" description="Helical" evidence="14">
    <location>
        <begin position="431"/>
        <end position="448"/>
    </location>
</feature>
<feature type="transmembrane region" description="Helical" evidence="14">
    <location>
        <begin position="491"/>
        <end position="510"/>
    </location>
</feature>
<feature type="transmembrane region" description="Helical" evidence="14">
    <location>
        <begin position="360"/>
        <end position="383"/>
    </location>
</feature>
<dbReference type="GO" id="GO:0005886">
    <property type="term" value="C:plasma membrane"/>
    <property type="evidence" value="ECO:0007669"/>
    <property type="project" value="UniProtKB-SubCell"/>
</dbReference>
<evidence type="ECO:0000256" key="13">
    <source>
        <dbReference type="SAM" id="Coils"/>
    </source>
</evidence>
<evidence type="ECO:0000256" key="6">
    <source>
        <dbReference type="ARBA" id="ARBA00022692"/>
    </source>
</evidence>
<dbReference type="InterPro" id="IPR005829">
    <property type="entry name" value="Sugar_transporter_CS"/>
</dbReference>
<comment type="catalytic activity">
    <reaction evidence="9">
        <text>D-xylose(in) + H(+)(in) = D-xylose(out) + H(+)(out)</text>
        <dbReference type="Rhea" id="RHEA:28959"/>
        <dbReference type="ChEBI" id="CHEBI:15378"/>
        <dbReference type="ChEBI" id="CHEBI:53455"/>
    </reaction>
    <physiologicalReaction direction="right-to-left" evidence="9">
        <dbReference type="Rhea" id="RHEA:28961"/>
    </physiologicalReaction>
</comment>
<evidence type="ECO:0000256" key="5">
    <source>
        <dbReference type="ARBA" id="ARBA00022597"/>
    </source>
</evidence>
<protein>
    <recommendedName>
        <fullName evidence="10">D-xylose-proton symporter</fullName>
    </recommendedName>
    <alternativeName>
        <fullName evidence="11">D-xylose transporter</fullName>
    </alternativeName>
</protein>
<comment type="subcellular location">
    <subcellularLocation>
        <location evidence="1">Cell membrane</location>
        <topology evidence="1">Multi-pass membrane protein</topology>
    </subcellularLocation>
</comment>
<dbReference type="PANTHER" id="PTHR48020:SF12">
    <property type="entry name" value="PROTON MYO-INOSITOL COTRANSPORTER"/>
    <property type="match status" value="1"/>
</dbReference>
<dbReference type="PRINTS" id="PR00171">
    <property type="entry name" value="SUGRTRNSPORT"/>
</dbReference>
<evidence type="ECO:0000313" key="17">
    <source>
        <dbReference type="Proteomes" id="UP000005723"/>
    </source>
</evidence>
<evidence type="ECO:0000256" key="4">
    <source>
        <dbReference type="ARBA" id="ARBA00022475"/>
    </source>
</evidence>
<dbReference type="InterPro" id="IPR020846">
    <property type="entry name" value="MFS_dom"/>
</dbReference>